<dbReference type="InterPro" id="IPR008705">
    <property type="entry name" value="Nanos/Xcar2"/>
</dbReference>
<feature type="region of interest" description="Disordered" evidence="9">
    <location>
        <begin position="102"/>
        <end position="124"/>
    </location>
</feature>
<proteinExistence type="inferred from homology"/>
<evidence type="ECO:0000313" key="11">
    <source>
        <dbReference type="EMBL" id="KAF8561872.1"/>
    </source>
</evidence>
<keyword evidence="4 8" id="KW-0863">Zinc-finger</keyword>
<comment type="caution">
    <text evidence="11">The sequence shown here is derived from an EMBL/GenBank/DDBJ whole genome shotgun (WGS) entry which is preliminary data.</text>
</comment>
<keyword evidence="12" id="KW-1185">Reference proteome</keyword>
<evidence type="ECO:0000256" key="4">
    <source>
        <dbReference type="ARBA" id="ARBA00022771"/>
    </source>
</evidence>
<dbReference type="EMBL" id="JTDF01021407">
    <property type="protein sequence ID" value="KAF8561872.1"/>
    <property type="molecule type" value="Genomic_DNA"/>
</dbReference>
<comment type="subcellular location">
    <subcellularLocation>
        <location evidence="1">Cytoplasm</location>
    </subcellularLocation>
</comment>
<keyword evidence="6 8" id="KW-0810">Translation regulation</keyword>
<dbReference type="GO" id="GO:0003723">
    <property type="term" value="F:RNA binding"/>
    <property type="evidence" value="ECO:0007669"/>
    <property type="project" value="UniProtKB-UniRule"/>
</dbReference>
<evidence type="ECO:0000256" key="1">
    <source>
        <dbReference type="ARBA" id="ARBA00004496"/>
    </source>
</evidence>
<dbReference type="GO" id="GO:0006417">
    <property type="term" value="P:regulation of translation"/>
    <property type="evidence" value="ECO:0007669"/>
    <property type="project" value="UniProtKB-UniRule"/>
</dbReference>
<feature type="domain" description="Nanos-type" evidence="10">
    <location>
        <begin position="254"/>
        <end position="308"/>
    </location>
</feature>
<dbReference type="InterPro" id="IPR038129">
    <property type="entry name" value="Nanos_sf"/>
</dbReference>
<evidence type="ECO:0000259" key="10">
    <source>
        <dbReference type="PROSITE" id="PS51522"/>
    </source>
</evidence>
<evidence type="ECO:0000313" key="12">
    <source>
        <dbReference type="Proteomes" id="UP000699462"/>
    </source>
</evidence>
<keyword evidence="3" id="KW-0479">Metal-binding</keyword>
<dbReference type="InterPro" id="IPR024161">
    <property type="entry name" value="Znf_nanos-typ"/>
</dbReference>
<sequence length="314" mass="35049">RRAPKLANVVGPGASPTGRPDRLHLPLVHQGHIWTNREQVSTARSYWLTGLRRLCKATAEQPRGLLITRVAMRASPCDLSVIWEKRRSEPLDIPAFPNGLWPGGSSPWSSPSGSPGRISGRSESDATMTPLLCEGMGKLNIQSGQPRACSSHLSRMASCARTEDALFPLRVGKPNMPIQTPLVGLNGSTRHPPHGLRTSHWSTFESELEVWERRFAKLRTGGQNIPQQHLLAFTEFLRRFRTVVRRKKEEGLDLCAFCRNNGEPFAVYITHKVRDDNGRVTCPILRLLSCPLCKSTGDLAHTIKYCPYRKNLPP</sequence>
<accession>A0A8T0D2K0</accession>
<dbReference type="Proteomes" id="UP000699462">
    <property type="component" value="Unassembled WGS sequence"/>
</dbReference>
<gene>
    <name evidence="11" type="ORF">P879_02543</name>
</gene>
<keyword evidence="5" id="KW-0862">Zinc</keyword>
<comment type="similarity">
    <text evidence="8">Belongs to the nanos family.</text>
</comment>
<dbReference type="Pfam" id="PF05741">
    <property type="entry name" value="zf-nanos"/>
    <property type="match status" value="1"/>
</dbReference>
<protein>
    <recommendedName>
        <fullName evidence="10">Nanos-type domain-containing protein</fullName>
    </recommendedName>
</protein>
<evidence type="ECO:0000256" key="5">
    <source>
        <dbReference type="ARBA" id="ARBA00022833"/>
    </source>
</evidence>
<dbReference type="OrthoDB" id="10010129at2759"/>
<organism evidence="11 12">
    <name type="scientific">Paragonimus westermani</name>
    <dbReference type="NCBI Taxonomy" id="34504"/>
    <lineage>
        <taxon>Eukaryota</taxon>
        <taxon>Metazoa</taxon>
        <taxon>Spiralia</taxon>
        <taxon>Lophotrochozoa</taxon>
        <taxon>Platyhelminthes</taxon>
        <taxon>Trematoda</taxon>
        <taxon>Digenea</taxon>
        <taxon>Plagiorchiida</taxon>
        <taxon>Troglotremata</taxon>
        <taxon>Troglotrematidae</taxon>
        <taxon>Paragonimus</taxon>
    </lineage>
</organism>
<dbReference type="GO" id="GO:0005737">
    <property type="term" value="C:cytoplasm"/>
    <property type="evidence" value="ECO:0007669"/>
    <property type="project" value="UniProtKB-SubCell"/>
</dbReference>
<evidence type="ECO:0000256" key="8">
    <source>
        <dbReference type="PROSITE-ProRule" id="PRU00855"/>
    </source>
</evidence>
<dbReference type="AlphaFoldDB" id="A0A8T0D2K0"/>
<reference evidence="11 12" key="1">
    <citation type="submission" date="2019-07" db="EMBL/GenBank/DDBJ databases">
        <title>Annotation for the trematode Paragonimus westermani.</title>
        <authorList>
            <person name="Choi Y.-J."/>
        </authorList>
    </citation>
    <scope>NUCLEOTIDE SEQUENCE [LARGE SCALE GENOMIC DNA]</scope>
    <source>
        <strain evidence="11">180907_Pwestermani</strain>
    </source>
</reference>
<evidence type="ECO:0000256" key="9">
    <source>
        <dbReference type="SAM" id="MobiDB-lite"/>
    </source>
</evidence>
<dbReference type="PROSITE" id="PS51522">
    <property type="entry name" value="ZF_NANOS"/>
    <property type="match status" value="1"/>
</dbReference>
<evidence type="ECO:0000256" key="7">
    <source>
        <dbReference type="ARBA" id="ARBA00022884"/>
    </source>
</evidence>
<dbReference type="GO" id="GO:0008270">
    <property type="term" value="F:zinc ion binding"/>
    <property type="evidence" value="ECO:0007669"/>
    <property type="project" value="UniProtKB-KW"/>
</dbReference>
<keyword evidence="7 8" id="KW-0694">RNA-binding</keyword>
<feature type="compositionally biased region" description="Low complexity" evidence="9">
    <location>
        <begin position="103"/>
        <end position="121"/>
    </location>
</feature>
<evidence type="ECO:0000256" key="3">
    <source>
        <dbReference type="ARBA" id="ARBA00022723"/>
    </source>
</evidence>
<feature type="non-terminal residue" evidence="11">
    <location>
        <position position="1"/>
    </location>
</feature>
<evidence type="ECO:0000256" key="6">
    <source>
        <dbReference type="ARBA" id="ARBA00022845"/>
    </source>
</evidence>
<keyword evidence="2" id="KW-0963">Cytoplasm</keyword>
<evidence type="ECO:0000256" key="2">
    <source>
        <dbReference type="ARBA" id="ARBA00022490"/>
    </source>
</evidence>
<name>A0A8T0D2K0_9TREM</name>
<dbReference type="Gene3D" id="4.10.60.30">
    <property type="entry name" value="Nanos, RNA-binding domain"/>
    <property type="match status" value="1"/>
</dbReference>
<dbReference type="PANTHER" id="PTHR12887">
    <property type="entry name" value="NANOS PROTEIN"/>
    <property type="match status" value="1"/>
</dbReference>